<evidence type="ECO:0000313" key="7">
    <source>
        <dbReference type="Ensembl" id="ENSSDUP00000018311.1"/>
    </source>
</evidence>
<dbReference type="InterPro" id="IPR056386">
    <property type="entry name" value="Ig_CD22"/>
</dbReference>
<feature type="domain" description="Ig-like" evidence="6">
    <location>
        <begin position="124"/>
        <end position="194"/>
    </location>
</feature>
<sequence length="431" mass="48392">SMWMKCATVQLVFLLGQDDWGVTYSPTQICALEGSTVEINSLFSYPSAVRRVSTTVQDTFWFRKEIDGVYSDLRRVPEYSRRVTYHCDNKKCTLTIENLVKSDSGVYKFRFITNQSGGKYTGEPGVTLSVTDPQIQVNVIQVFTSTRLNCHSSCHLPDHSSYIWYKNEREVHNEQGKYFHLYTFGPEDNYRCAVRGRGDFRSPPVYAPKLLSVSVSPSGEIVEGSSVTLTCSSDANPEAKYTWYNKNRNGNPFLKGSLSFWSIQSSHSGEYYCTAENELGRRSASTFIDVKYPPRIPSVSVSPSGEIVGGSSVTLTCSSDANPAANYTWYKENQTLFQGPEGVYHFTSINSEDRGNYHCKCENHYGQINSSALHVDVQCKLHYLFLIIQKTVLVMHANINGMCLHMLFNCLPDAPKLLSVSVSGEIVRAVQ</sequence>
<evidence type="ECO:0000256" key="3">
    <source>
        <dbReference type="ARBA" id="ARBA00045430"/>
    </source>
</evidence>
<dbReference type="PANTHER" id="PTHR46013">
    <property type="entry name" value="VASCULAR CELL ADHESION MOLECULE 1"/>
    <property type="match status" value="1"/>
</dbReference>
<dbReference type="Pfam" id="PF13927">
    <property type="entry name" value="Ig_3"/>
    <property type="match status" value="1"/>
</dbReference>
<proteinExistence type="predicted"/>
<dbReference type="OMA" id="WFKEKTL"/>
<comment type="function">
    <text evidence="3">Most highly expressed siglec (sialic acid-binding immunoglobulin-like lectin) on B-cells that plays a role in various aspects of B-cell biology including differentiation, antigen presentation, and trafficking to bone marrow. Binds to alpha 2,6-linked sialic acid residues of surface molecules such as CD22 itself, CD45 and IgM in a cis configuration. Can also bind to ligands on other cells as an adhesion molecule in a trans configuration. Acts as an inhibitory coreceptor on the surface of B-cells and inhibits B-cell receptor induced signaling, characterized by inhibition of the calcium mobilization and cellular activation. Mechanistically, the immunoreceptor tyrosine-based inhibitory motif domain is phosphorylated by the Src kinase LYN, which in turn leads to the recruitment of the protein tyrosine phosphatase 1/PTPN6, leading to the negative regulation of BCR signaling. If this negative signaling from is of sufficient strength, apoptosis of the B-cell can be induced.</text>
</comment>
<dbReference type="InterPro" id="IPR013783">
    <property type="entry name" value="Ig-like_fold"/>
</dbReference>
<dbReference type="GeneTree" id="ENSGT01010000222294"/>
<dbReference type="CDD" id="cd00096">
    <property type="entry name" value="Ig"/>
    <property type="match status" value="1"/>
</dbReference>
<dbReference type="SMART" id="SM00408">
    <property type="entry name" value="IGc2"/>
    <property type="match status" value="2"/>
</dbReference>
<organism evidence="7 8">
    <name type="scientific">Seriola dumerili</name>
    <name type="common">Greater amberjack</name>
    <name type="synonym">Caranx dumerili</name>
    <dbReference type="NCBI Taxonomy" id="41447"/>
    <lineage>
        <taxon>Eukaryota</taxon>
        <taxon>Metazoa</taxon>
        <taxon>Chordata</taxon>
        <taxon>Craniata</taxon>
        <taxon>Vertebrata</taxon>
        <taxon>Euteleostomi</taxon>
        <taxon>Actinopterygii</taxon>
        <taxon>Neopterygii</taxon>
        <taxon>Teleostei</taxon>
        <taxon>Neoteleostei</taxon>
        <taxon>Acanthomorphata</taxon>
        <taxon>Carangaria</taxon>
        <taxon>Carangiformes</taxon>
        <taxon>Carangidae</taxon>
        <taxon>Seriola</taxon>
    </lineage>
</organism>
<reference evidence="7" key="1">
    <citation type="submission" date="2025-08" db="UniProtKB">
        <authorList>
            <consortium name="Ensembl"/>
        </authorList>
    </citation>
    <scope>IDENTIFICATION</scope>
</reference>
<dbReference type="Pfam" id="PF13895">
    <property type="entry name" value="Ig_2"/>
    <property type="match status" value="1"/>
</dbReference>
<keyword evidence="5" id="KW-0732">Signal</keyword>
<dbReference type="InterPro" id="IPR036179">
    <property type="entry name" value="Ig-like_dom_sf"/>
</dbReference>
<keyword evidence="8" id="KW-1185">Reference proteome</keyword>
<dbReference type="PROSITE" id="PS50835">
    <property type="entry name" value="IG_LIKE"/>
    <property type="match status" value="3"/>
</dbReference>
<reference evidence="7" key="2">
    <citation type="submission" date="2025-09" db="UniProtKB">
        <authorList>
            <consortium name="Ensembl"/>
        </authorList>
    </citation>
    <scope>IDENTIFICATION</scope>
</reference>
<dbReference type="AlphaFoldDB" id="A0A3B4UI07"/>
<dbReference type="SUPFAM" id="SSF48726">
    <property type="entry name" value="Immunoglobulin"/>
    <property type="match status" value="3"/>
</dbReference>
<feature type="domain" description="Ig-like" evidence="6">
    <location>
        <begin position="208"/>
        <end position="289"/>
    </location>
</feature>
<protein>
    <recommendedName>
        <fullName evidence="1">B-cell receptor CD22</fullName>
    </recommendedName>
    <alternativeName>
        <fullName evidence="2">Sialic acid-binding Ig-like lectin 2</fullName>
    </alternativeName>
</protein>
<evidence type="ECO:0000256" key="5">
    <source>
        <dbReference type="SAM" id="SignalP"/>
    </source>
</evidence>
<comment type="subunit">
    <text evidence="4">Predominantly monomer of isoform CD22-beta. Also found as heterodimer of isoform CD22-beta and a shorter isoform. Interacts with PTPN6/SHP-1, LYN, SYK, PIK3R1/PIK3R2 and PLCG1 upon phosphorylation. Interacts with GRB2, INPP5D and SHC1 upon phosphorylation. May form a complex with INPP5D/SHIP, GRB2 and SHC1.</text>
</comment>
<dbReference type="Ensembl" id="ENSSDUT00000018644.1">
    <property type="protein sequence ID" value="ENSSDUP00000018311.1"/>
    <property type="gene ID" value="ENSSDUG00000013373.1"/>
</dbReference>
<dbReference type="InterPro" id="IPR003599">
    <property type="entry name" value="Ig_sub"/>
</dbReference>
<dbReference type="PANTHER" id="PTHR46013:SF4">
    <property type="entry name" value="B-CELL RECEPTOR CD22-RELATED"/>
    <property type="match status" value="1"/>
</dbReference>
<dbReference type="InterPro" id="IPR007110">
    <property type="entry name" value="Ig-like_dom"/>
</dbReference>
<name>A0A3B4UI07_SERDU</name>
<evidence type="ECO:0000256" key="2">
    <source>
        <dbReference type="ARBA" id="ARBA00041781"/>
    </source>
</evidence>
<dbReference type="InterPro" id="IPR003598">
    <property type="entry name" value="Ig_sub2"/>
</dbReference>
<evidence type="ECO:0000313" key="8">
    <source>
        <dbReference type="Proteomes" id="UP000261420"/>
    </source>
</evidence>
<dbReference type="Gene3D" id="2.60.40.10">
    <property type="entry name" value="Immunoglobulins"/>
    <property type="match status" value="3"/>
</dbReference>
<feature type="chain" id="PRO_5017184645" description="B-cell receptor CD22" evidence="5">
    <location>
        <begin position="22"/>
        <end position="431"/>
    </location>
</feature>
<accession>A0A3B4UI07</accession>
<evidence type="ECO:0000256" key="4">
    <source>
        <dbReference type="ARBA" id="ARBA00046458"/>
    </source>
</evidence>
<dbReference type="SMART" id="SM00409">
    <property type="entry name" value="IG"/>
    <property type="match status" value="4"/>
</dbReference>
<dbReference type="Proteomes" id="UP000261420">
    <property type="component" value="Unplaced"/>
</dbReference>
<dbReference type="Pfam" id="PF24518">
    <property type="entry name" value="Ig_CD22"/>
    <property type="match status" value="1"/>
</dbReference>
<feature type="domain" description="Ig-like" evidence="6">
    <location>
        <begin position="297"/>
        <end position="378"/>
    </location>
</feature>
<evidence type="ECO:0000256" key="1">
    <source>
        <dbReference type="ARBA" id="ARBA00040106"/>
    </source>
</evidence>
<evidence type="ECO:0000259" key="6">
    <source>
        <dbReference type="PROSITE" id="PS50835"/>
    </source>
</evidence>
<feature type="signal peptide" evidence="5">
    <location>
        <begin position="1"/>
        <end position="21"/>
    </location>
</feature>